<evidence type="ECO:0000313" key="2">
    <source>
        <dbReference type="EMBL" id="EGO21344.1"/>
    </source>
</evidence>
<feature type="region of interest" description="Disordered" evidence="1">
    <location>
        <begin position="681"/>
        <end position="711"/>
    </location>
</feature>
<dbReference type="KEGG" id="sla:SERLADRAFT_441695"/>
<evidence type="ECO:0000256" key="1">
    <source>
        <dbReference type="SAM" id="MobiDB-lite"/>
    </source>
</evidence>
<dbReference type="EMBL" id="GL945439">
    <property type="protein sequence ID" value="EGO21344.1"/>
    <property type="molecule type" value="Genomic_DNA"/>
</dbReference>
<sequence length="711" mass="77739">MSRSTQPADDYNDDLDDIDEFDENGMPGGPLTIKWTSERTDRLLDWLEQNEDANKESRKKGQAKSSKVTIHGEIAQFVFSGDRDPVIRSTLKANPGRFAKAVDNHIASLKKKYRQSCTTLGHTGAGLTFDQLEGNPDYKGPIGAFLRVITTKFKIFNRLHGFWRKIPNYNPFTTSSDPDQDHEAQAFDMLFPNKRSRSRADHHAASEPAMQVHNQLPQQPLPQSHGYEDYQHFQNDNFVHQPFNQFAQFSQIPPHINHHSSSLANSGMVSSASSLPNNSSLPSLPSIATDPSFFDSNAASLFPGAYHQSLSSLFQTNHSSHSFGSSFDDMQPRGLQGLEVGHLQVRDVPFQDIPFQLPSSPVSGSVSGHSGFFMNQAPASPASGHSSFYASVPPGSPSSGQSGFSANPSANLIPLSPNPGFFANLPPSSPVSRLASPPPPVPSKLTATAPAKIVKSGKRSSAVTVRETLRAQLATSSGNEVSTERLITTDRRVSTKDAGTPQSAKVDDRPRKQPRSHIEDNVSLMQKVMEPVAQAMQGQQSLAQEALQVKGGKVAARHAKYTAIAERARSDRRSKDKEATVLEHEQFKEKLQLVNRSQVQREREQRQHEKDMFEMKFKLIQAVKDIPGVDSSIISSLLANNSTSPAPSSLVSNFFEQSISGPVASSSTSVSTSAFNSRALDNYKDYSGDDDADDDADDNEDSMAVDGGLYE</sequence>
<proteinExistence type="predicted"/>
<feature type="region of interest" description="Disordered" evidence="1">
    <location>
        <begin position="1"/>
        <end position="34"/>
    </location>
</feature>
<feature type="region of interest" description="Disordered" evidence="1">
    <location>
        <begin position="429"/>
        <end position="462"/>
    </location>
</feature>
<name>F8P7C8_SERL9</name>
<dbReference type="GeneID" id="18815571"/>
<dbReference type="AlphaFoldDB" id="F8P7C8"/>
<protein>
    <submittedName>
        <fullName evidence="2">Uncharacterized protein</fullName>
    </submittedName>
</protein>
<feature type="compositionally biased region" description="Acidic residues" evidence="1">
    <location>
        <begin position="10"/>
        <end position="23"/>
    </location>
</feature>
<feature type="compositionally biased region" description="Basic and acidic residues" evidence="1">
    <location>
        <begin position="505"/>
        <end position="517"/>
    </location>
</feature>
<dbReference type="Proteomes" id="UP000008064">
    <property type="component" value="Unassembled WGS sequence"/>
</dbReference>
<dbReference type="OrthoDB" id="2660902at2759"/>
<accession>F8P7C8</accession>
<gene>
    <name evidence="2" type="ORF">SERLADRAFT_441695</name>
</gene>
<organism>
    <name type="scientific">Serpula lacrymans var. lacrymans (strain S7.9)</name>
    <name type="common">Dry rot fungus</name>
    <dbReference type="NCBI Taxonomy" id="578457"/>
    <lineage>
        <taxon>Eukaryota</taxon>
        <taxon>Fungi</taxon>
        <taxon>Dikarya</taxon>
        <taxon>Basidiomycota</taxon>
        <taxon>Agaricomycotina</taxon>
        <taxon>Agaricomycetes</taxon>
        <taxon>Agaricomycetidae</taxon>
        <taxon>Boletales</taxon>
        <taxon>Coniophorineae</taxon>
        <taxon>Serpulaceae</taxon>
        <taxon>Serpula</taxon>
    </lineage>
</organism>
<dbReference type="RefSeq" id="XP_007322301.1">
    <property type="nucleotide sequence ID" value="XM_007322239.1"/>
</dbReference>
<feature type="compositionally biased region" description="Acidic residues" evidence="1">
    <location>
        <begin position="688"/>
        <end position="703"/>
    </location>
</feature>
<dbReference type="HOGENOM" id="CLU_028053_0_0_1"/>
<feature type="region of interest" description="Disordered" evidence="1">
    <location>
        <begin position="46"/>
        <end position="65"/>
    </location>
</feature>
<reference evidence="2" key="1">
    <citation type="submission" date="2011-04" db="EMBL/GenBank/DDBJ databases">
        <title>Evolution of plant cell wall degrading machinery underlies the functional diversity of forest fungi.</title>
        <authorList>
            <consortium name="US DOE Joint Genome Institute (JGI-PGF)"/>
            <person name="Eastwood D.C."/>
            <person name="Floudas D."/>
            <person name="Binder M."/>
            <person name="Majcherczyk A."/>
            <person name="Schneider P."/>
            <person name="Aerts A."/>
            <person name="Asiegbu F.O."/>
            <person name="Baker S.E."/>
            <person name="Barry K."/>
            <person name="Bendiksby M."/>
            <person name="Blumentritt M."/>
            <person name="Coutinho P.M."/>
            <person name="Cullen D."/>
            <person name="Cullen D."/>
            <person name="Gathman A."/>
            <person name="Goodell B."/>
            <person name="Henrissat B."/>
            <person name="Ihrmark K."/>
            <person name="Kauserud H."/>
            <person name="Kohler A."/>
            <person name="LaButti K."/>
            <person name="Lapidus A."/>
            <person name="Lavin J.L."/>
            <person name="Lee Y.-H."/>
            <person name="Lindquist E."/>
            <person name="Lilly W."/>
            <person name="Lucas S."/>
            <person name="Morin E."/>
            <person name="Murat C."/>
            <person name="Oguiza J.A."/>
            <person name="Park J."/>
            <person name="Pisabarro A.G."/>
            <person name="Riley R."/>
            <person name="Rosling A."/>
            <person name="Salamov A."/>
            <person name="Schmidt O."/>
            <person name="Schmutz J."/>
            <person name="Skrede I."/>
            <person name="Stenlid J."/>
            <person name="Wiebenga A."/>
            <person name="Xie X."/>
            <person name="Kues U."/>
            <person name="Hibbett D.S."/>
            <person name="Hoffmeister D."/>
            <person name="Hogberg N."/>
            <person name="Martin F."/>
            <person name="Grigoriev I.V."/>
            <person name="Watkinson S.C."/>
        </authorList>
    </citation>
    <scope>NUCLEOTIDE SEQUENCE</scope>
    <source>
        <strain evidence="2">S7.9</strain>
    </source>
</reference>
<feature type="region of interest" description="Disordered" evidence="1">
    <location>
        <begin position="474"/>
        <end position="517"/>
    </location>
</feature>